<evidence type="ECO:0000313" key="3">
    <source>
        <dbReference type="Proteomes" id="UP001497045"/>
    </source>
</evidence>
<gene>
    <name evidence="2" type="ORF">AAEO60_07610</name>
</gene>
<evidence type="ECO:0000313" key="2">
    <source>
        <dbReference type="EMBL" id="MEL1250533.1"/>
    </source>
</evidence>
<feature type="chain" id="PRO_5046867549" description="Aspartate-semialdehyde dehydrogenase" evidence="1">
    <location>
        <begin position="20"/>
        <end position="182"/>
    </location>
</feature>
<protein>
    <recommendedName>
        <fullName evidence="4">Aspartate-semialdehyde dehydrogenase</fullName>
    </recommendedName>
</protein>
<accession>A0ABU9IDN4</accession>
<feature type="signal peptide" evidence="1">
    <location>
        <begin position="1"/>
        <end position="19"/>
    </location>
</feature>
<comment type="caution">
    <text evidence="2">The sequence shown here is derived from an EMBL/GenBank/DDBJ whole genome shotgun (WGS) entry which is preliminary data.</text>
</comment>
<proteinExistence type="predicted"/>
<dbReference type="Proteomes" id="UP001497045">
    <property type="component" value="Unassembled WGS sequence"/>
</dbReference>
<dbReference type="PROSITE" id="PS51257">
    <property type="entry name" value="PROKAR_LIPOPROTEIN"/>
    <property type="match status" value="1"/>
</dbReference>
<name>A0ABU9IDN4_9SPHN</name>
<dbReference type="EMBL" id="JBBYHV010000001">
    <property type="protein sequence ID" value="MEL1250533.1"/>
    <property type="molecule type" value="Genomic_DNA"/>
</dbReference>
<evidence type="ECO:0000256" key="1">
    <source>
        <dbReference type="SAM" id="SignalP"/>
    </source>
</evidence>
<keyword evidence="3" id="KW-1185">Reference proteome</keyword>
<sequence>MRRFALFALPLMLAACGEAGDEAAPLSDDEIDAANPLADASLDLQGTGIVIPAQAGFEELAVPFGSGRIPTEATLGNVLGEAIDESADPNDCGLTWTTYEGVTLSFRDDAFAGYFAEPPYTDIGTRAELLAGENVALYDESTLGEEFTIGAAETPVISGLFSGPEDDAAVIALWAGENCIAR</sequence>
<keyword evidence="1" id="KW-0732">Signal</keyword>
<organism evidence="2 3">
    <name type="scientific">Aurantiacibacter gilvus</name>
    <dbReference type="NCBI Taxonomy" id="3139141"/>
    <lineage>
        <taxon>Bacteria</taxon>
        <taxon>Pseudomonadati</taxon>
        <taxon>Pseudomonadota</taxon>
        <taxon>Alphaproteobacteria</taxon>
        <taxon>Sphingomonadales</taxon>
        <taxon>Erythrobacteraceae</taxon>
        <taxon>Aurantiacibacter</taxon>
    </lineage>
</organism>
<evidence type="ECO:0008006" key="4">
    <source>
        <dbReference type="Google" id="ProtNLM"/>
    </source>
</evidence>
<reference evidence="2 3" key="1">
    <citation type="submission" date="2024-04" db="EMBL/GenBank/DDBJ databases">
        <title>Aurantiacibacter sp. DGU6 16S ribosomal RNA gene Genome sequencing and assembly.</title>
        <authorList>
            <person name="Park S."/>
        </authorList>
    </citation>
    <scope>NUCLEOTIDE SEQUENCE [LARGE SCALE GENOMIC DNA]</scope>
    <source>
        <strain evidence="2 3">DGU6</strain>
    </source>
</reference>
<dbReference type="RefSeq" id="WP_341673052.1">
    <property type="nucleotide sequence ID" value="NZ_JBBYHV010000001.1"/>
</dbReference>